<sequence length="416" mass="47933">MEDEDTSEGIEYNDLDAAESAIRQSTLQSHRKVGKVPEESVIKIINESMETFANKWSPAKDLELVSNADEQSLDPIRLWEDAEALGRREVLVEKYKFDIQLYESKLDTLAAEICKIPQSSEMQVRHHCRNLEMHVHNLERTKWFLSIYGLPPAASEHGSTEEQHANMTPGPARQHFEVIDLGSSSESSDGDDREMLIISSIESNGNLLSSVARNPSSRSQLQQPLRNRPEVASILTVSSWNMEDLVATMDRKRVIMKVMLDMGSQEREMIHNRIRALKKSNLLKEISTCIDMLFHNEQKMLGVLPSDLPKIRTITNFFLCWWFADNYMYKLPTEEQLHELATELYQTDDLELFYDWVHYILHKTFSEEAFRNAHAPSKEEVIVISDDEDQAIKSPPAQRKSQSKRVQSRRKTVILD</sequence>
<evidence type="ECO:0000256" key="1">
    <source>
        <dbReference type="SAM" id="MobiDB-lite"/>
    </source>
</evidence>
<name>A0A177CDV0_9PLEO</name>
<keyword evidence="4" id="KW-1185">Reference proteome</keyword>
<protein>
    <recommendedName>
        <fullName evidence="2">DUF7607 domain-containing protein</fullName>
    </recommendedName>
</protein>
<dbReference type="STRING" id="1460663.A0A177CDV0"/>
<dbReference type="RefSeq" id="XP_018035766.1">
    <property type="nucleotide sequence ID" value="XM_018174387.1"/>
</dbReference>
<dbReference type="Pfam" id="PF24580">
    <property type="entry name" value="DUF7607"/>
    <property type="match status" value="1"/>
</dbReference>
<evidence type="ECO:0000313" key="4">
    <source>
        <dbReference type="Proteomes" id="UP000077069"/>
    </source>
</evidence>
<dbReference type="OrthoDB" id="3533395at2759"/>
<dbReference type="Proteomes" id="UP000077069">
    <property type="component" value="Unassembled WGS sequence"/>
</dbReference>
<reference evidence="3 4" key="1">
    <citation type="submission" date="2016-05" db="EMBL/GenBank/DDBJ databases">
        <title>Comparative analysis of secretome profiles of manganese(II)-oxidizing ascomycete fungi.</title>
        <authorList>
            <consortium name="DOE Joint Genome Institute"/>
            <person name="Zeiner C.A."/>
            <person name="Purvine S.O."/>
            <person name="Zink E.M."/>
            <person name="Wu S."/>
            <person name="Pasa-Tolic L."/>
            <person name="Chaput D.L."/>
            <person name="Haridas S."/>
            <person name="Grigoriev I.V."/>
            <person name="Santelli C.M."/>
            <person name="Hansel C.M."/>
        </authorList>
    </citation>
    <scope>NUCLEOTIDE SEQUENCE [LARGE SCALE GENOMIC DNA]</scope>
    <source>
        <strain evidence="3 4">AP3s5-JAC2a</strain>
    </source>
</reference>
<dbReference type="InParanoid" id="A0A177CDV0"/>
<dbReference type="GeneID" id="28757873"/>
<organism evidence="3 4">
    <name type="scientific">Paraphaeosphaeria sporulosa</name>
    <dbReference type="NCBI Taxonomy" id="1460663"/>
    <lineage>
        <taxon>Eukaryota</taxon>
        <taxon>Fungi</taxon>
        <taxon>Dikarya</taxon>
        <taxon>Ascomycota</taxon>
        <taxon>Pezizomycotina</taxon>
        <taxon>Dothideomycetes</taxon>
        <taxon>Pleosporomycetidae</taxon>
        <taxon>Pleosporales</taxon>
        <taxon>Massarineae</taxon>
        <taxon>Didymosphaeriaceae</taxon>
        <taxon>Paraphaeosphaeria</taxon>
    </lineage>
</organism>
<feature type="domain" description="DUF7607" evidence="2">
    <location>
        <begin position="39"/>
        <end position="151"/>
    </location>
</feature>
<proteinExistence type="predicted"/>
<feature type="compositionally biased region" description="Basic residues" evidence="1">
    <location>
        <begin position="401"/>
        <end position="416"/>
    </location>
</feature>
<accession>A0A177CDV0</accession>
<dbReference type="InterPro" id="IPR056026">
    <property type="entry name" value="DUF7607"/>
</dbReference>
<dbReference type="EMBL" id="KV441552">
    <property type="protein sequence ID" value="OAG05401.1"/>
    <property type="molecule type" value="Genomic_DNA"/>
</dbReference>
<gene>
    <name evidence="3" type="ORF">CC84DRAFT_1091103</name>
</gene>
<evidence type="ECO:0000313" key="3">
    <source>
        <dbReference type="EMBL" id="OAG05401.1"/>
    </source>
</evidence>
<feature type="region of interest" description="Disordered" evidence="1">
    <location>
        <begin position="387"/>
        <end position="416"/>
    </location>
</feature>
<evidence type="ECO:0000259" key="2">
    <source>
        <dbReference type="Pfam" id="PF24580"/>
    </source>
</evidence>
<dbReference type="AlphaFoldDB" id="A0A177CDV0"/>